<reference evidence="1" key="1">
    <citation type="submission" date="2023-07" db="EMBL/GenBank/DDBJ databases">
        <title>Sequencing the genomes of 1000 actinobacteria strains.</title>
        <authorList>
            <person name="Klenk H.-P."/>
        </authorList>
    </citation>
    <scope>NUCLEOTIDE SEQUENCE</scope>
    <source>
        <strain evidence="1">DSM 44707</strain>
    </source>
</reference>
<name>A0AAE3YQX9_9ACTN</name>
<proteinExistence type="predicted"/>
<gene>
    <name evidence="1" type="ORF">J2S41_003492</name>
</gene>
<evidence type="ECO:0000313" key="1">
    <source>
        <dbReference type="EMBL" id="MDR7276714.1"/>
    </source>
</evidence>
<dbReference type="PANTHER" id="PTHR31649">
    <property type="entry name" value="AGAP009604-PA"/>
    <property type="match status" value="1"/>
</dbReference>
<dbReference type="SMART" id="SM00696">
    <property type="entry name" value="DM9"/>
    <property type="match status" value="2"/>
</dbReference>
<dbReference type="InterPro" id="IPR006616">
    <property type="entry name" value="DM9_repeat"/>
</dbReference>
<accession>A0AAE3YQX9</accession>
<dbReference type="Pfam" id="PF11901">
    <property type="entry name" value="DM9"/>
    <property type="match status" value="1"/>
</dbReference>
<organism evidence="1 2">
    <name type="scientific">Catenuloplanes atrovinosus</name>
    <dbReference type="NCBI Taxonomy" id="137266"/>
    <lineage>
        <taxon>Bacteria</taxon>
        <taxon>Bacillati</taxon>
        <taxon>Actinomycetota</taxon>
        <taxon>Actinomycetes</taxon>
        <taxon>Micromonosporales</taxon>
        <taxon>Micromonosporaceae</taxon>
        <taxon>Catenuloplanes</taxon>
    </lineage>
</organism>
<protein>
    <submittedName>
        <fullName evidence="1">Uncharacterized protein</fullName>
    </submittedName>
</protein>
<comment type="caution">
    <text evidence="1">The sequence shown here is derived from an EMBL/GenBank/DDBJ whole genome shotgun (WGS) entry which is preliminary data.</text>
</comment>
<dbReference type="Proteomes" id="UP001183643">
    <property type="component" value="Unassembled WGS sequence"/>
</dbReference>
<sequence>MTDYRWETASGGRIPDGAIPHGYDDDGSPLWVCRAWLHGGLHPGKVRPGLGMAGIAWGGEEVGIPGEYEVLMDRGIWGIADGGDVPGDAYPAGHEHHGITLYVARAAIDGNNLQIGKVREEFRAANIGYGNEEHTVRAYEVLLRPNAPIFVSLKGSAPAAYEPQDLTDMVPQSFTPMRPTLPAEPLSPATRLTPTSSVPVQTTVAPVTVDGNRITVTVTVELGDRRDQ</sequence>
<keyword evidence="2" id="KW-1185">Reference proteome</keyword>
<dbReference type="RefSeq" id="WP_310368933.1">
    <property type="nucleotide sequence ID" value="NZ_JAVDYB010000001.1"/>
</dbReference>
<dbReference type="AlphaFoldDB" id="A0AAE3YQX9"/>
<evidence type="ECO:0000313" key="2">
    <source>
        <dbReference type="Proteomes" id="UP001183643"/>
    </source>
</evidence>
<dbReference type="EMBL" id="JAVDYB010000001">
    <property type="protein sequence ID" value="MDR7276714.1"/>
    <property type="molecule type" value="Genomic_DNA"/>
</dbReference>
<dbReference type="PANTHER" id="PTHR31649:SF1">
    <property type="entry name" value="FARNESOIC ACID O-METHYL TRANSFERASE DOMAIN-CONTAINING PROTEIN"/>
    <property type="match status" value="1"/>
</dbReference>